<dbReference type="HOGENOM" id="CLU_047251_2_0_5"/>
<gene>
    <name evidence="6" type="ORF">HYPDE_28008</name>
</gene>
<keyword evidence="3 4" id="KW-0443">Lipid metabolism</keyword>
<accession>N0B9Q9</accession>
<keyword evidence="7" id="KW-1185">Reference proteome</keyword>
<dbReference type="Pfam" id="PF01734">
    <property type="entry name" value="Patatin"/>
    <property type="match status" value="1"/>
</dbReference>
<evidence type="ECO:0000313" key="6">
    <source>
        <dbReference type="EMBL" id="AGK57281.1"/>
    </source>
</evidence>
<evidence type="ECO:0000256" key="2">
    <source>
        <dbReference type="ARBA" id="ARBA00022963"/>
    </source>
</evidence>
<dbReference type="InterPro" id="IPR002641">
    <property type="entry name" value="PNPLA_dom"/>
</dbReference>
<protein>
    <submittedName>
        <fullName evidence="6">Patatin</fullName>
    </submittedName>
</protein>
<proteinExistence type="predicted"/>
<evidence type="ECO:0000259" key="5">
    <source>
        <dbReference type="PROSITE" id="PS51635"/>
    </source>
</evidence>
<feature type="short sequence motif" description="GXSXG" evidence="4">
    <location>
        <begin position="54"/>
        <end position="58"/>
    </location>
</feature>
<dbReference type="Gene3D" id="3.40.1090.10">
    <property type="entry name" value="Cytosolic phospholipase A2 catalytic domain"/>
    <property type="match status" value="2"/>
</dbReference>
<reference evidence="6 7" key="1">
    <citation type="journal article" date="2013" name="Genome Announc.">
        <title>Genome sequences for three denitrifying bacterial strains isolated from a uranium- and nitrate-contaminated subsurface environment.</title>
        <authorList>
            <person name="Venkatramanan R."/>
            <person name="Prakash O."/>
            <person name="Woyke T."/>
            <person name="Chain P."/>
            <person name="Goodwin L.A."/>
            <person name="Watson D."/>
            <person name="Brooks S."/>
            <person name="Kostka J.E."/>
            <person name="Green S.J."/>
        </authorList>
    </citation>
    <scope>NUCLEOTIDE SEQUENCE [LARGE SCALE GENOMIC DNA]</scope>
    <source>
        <strain evidence="6 7">1NES1</strain>
    </source>
</reference>
<keyword evidence="1 4" id="KW-0378">Hydrolase</keyword>
<sequence length="333" mass="35688">MVVRHGHGNVSKITHMAKDKLAIALGGGAARGWAHIGVLRALVEAGLTPDIVVGTSIGAIVGGHFAGGRLDQLEDFARGLTRRRVFGYLDLSVSGSGLIAGERLFARFDDHLNGLRIETLPTKFAAIATDLSSGHEIWLRRGHVNDAVRASSAIPGIVRPVKLNGRWLIDGCLVNPIPVSVCRALGARTVIAINLTSEFGRGGILVDDEIEEAESEPVTEDAAPITRWNGRGALQLLHRQLFGHQKQAAPGITSVILNSFSIFHDRIARARLMGDPPDLLIAPDLAHVGVLDFHRADEMIAAGRAAIEPHLPIVERYLSEPANGIQGRLFSPP</sequence>
<dbReference type="SUPFAM" id="SSF52151">
    <property type="entry name" value="FabD/lysophospholipase-like"/>
    <property type="match status" value="1"/>
</dbReference>
<feature type="active site" description="Proton acceptor" evidence="4">
    <location>
        <position position="170"/>
    </location>
</feature>
<dbReference type="EMBL" id="CP005587">
    <property type="protein sequence ID" value="AGK57281.1"/>
    <property type="molecule type" value="Genomic_DNA"/>
</dbReference>
<dbReference type="InterPro" id="IPR050301">
    <property type="entry name" value="NTE"/>
</dbReference>
<keyword evidence="2 4" id="KW-0442">Lipid degradation</keyword>
<dbReference type="PANTHER" id="PTHR14226">
    <property type="entry name" value="NEUROPATHY TARGET ESTERASE/SWISS CHEESE D.MELANOGASTER"/>
    <property type="match status" value="1"/>
</dbReference>
<dbReference type="KEGG" id="hdt:HYPDE_28008"/>
<name>N0B9Q9_9HYPH</name>
<evidence type="ECO:0000256" key="4">
    <source>
        <dbReference type="PROSITE-ProRule" id="PRU01161"/>
    </source>
</evidence>
<organism evidence="6 7">
    <name type="scientific">Hyphomicrobium denitrificans 1NES1</name>
    <dbReference type="NCBI Taxonomy" id="670307"/>
    <lineage>
        <taxon>Bacteria</taxon>
        <taxon>Pseudomonadati</taxon>
        <taxon>Pseudomonadota</taxon>
        <taxon>Alphaproteobacteria</taxon>
        <taxon>Hyphomicrobiales</taxon>
        <taxon>Hyphomicrobiaceae</taxon>
        <taxon>Hyphomicrobium</taxon>
    </lineage>
</organism>
<evidence type="ECO:0000313" key="7">
    <source>
        <dbReference type="Proteomes" id="UP000005952"/>
    </source>
</evidence>
<dbReference type="AlphaFoldDB" id="N0B9Q9"/>
<comment type="caution">
    <text evidence="4">Lacks conserved residue(s) required for the propagation of feature annotation.</text>
</comment>
<feature type="domain" description="PNPLA" evidence="5">
    <location>
        <begin position="23"/>
        <end position="183"/>
    </location>
</feature>
<dbReference type="PANTHER" id="PTHR14226:SF76">
    <property type="entry name" value="NTE FAMILY PROTEIN RSSA"/>
    <property type="match status" value="1"/>
</dbReference>
<dbReference type="InterPro" id="IPR016035">
    <property type="entry name" value="Acyl_Trfase/lysoPLipase"/>
</dbReference>
<dbReference type="GO" id="GO:0016042">
    <property type="term" value="P:lipid catabolic process"/>
    <property type="evidence" value="ECO:0007669"/>
    <property type="project" value="UniProtKB-UniRule"/>
</dbReference>
<dbReference type="PROSITE" id="PS51635">
    <property type="entry name" value="PNPLA"/>
    <property type="match status" value="1"/>
</dbReference>
<feature type="active site" description="Nucleophile" evidence="4">
    <location>
        <position position="56"/>
    </location>
</feature>
<dbReference type="eggNOG" id="COG1752">
    <property type="taxonomic scope" value="Bacteria"/>
</dbReference>
<dbReference type="GO" id="GO:0016787">
    <property type="term" value="F:hydrolase activity"/>
    <property type="evidence" value="ECO:0007669"/>
    <property type="project" value="UniProtKB-UniRule"/>
</dbReference>
<evidence type="ECO:0000256" key="1">
    <source>
        <dbReference type="ARBA" id="ARBA00022801"/>
    </source>
</evidence>
<evidence type="ECO:0000256" key="3">
    <source>
        <dbReference type="ARBA" id="ARBA00023098"/>
    </source>
</evidence>
<dbReference type="Proteomes" id="UP000005952">
    <property type="component" value="Chromosome"/>
</dbReference>